<organism evidence="1 2">
    <name type="scientific">Trifolium medium</name>
    <dbReference type="NCBI Taxonomy" id="97028"/>
    <lineage>
        <taxon>Eukaryota</taxon>
        <taxon>Viridiplantae</taxon>
        <taxon>Streptophyta</taxon>
        <taxon>Embryophyta</taxon>
        <taxon>Tracheophyta</taxon>
        <taxon>Spermatophyta</taxon>
        <taxon>Magnoliopsida</taxon>
        <taxon>eudicotyledons</taxon>
        <taxon>Gunneridae</taxon>
        <taxon>Pentapetalae</taxon>
        <taxon>rosids</taxon>
        <taxon>fabids</taxon>
        <taxon>Fabales</taxon>
        <taxon>Fabaceae</taxon>
        <taxon>Papilionoideae</taxon>
        <taxon>50 kb inversion clade</taxon>
        <taxon>NPAAA clade</taxon>
        <taxon>Hologalegina</taxon>
        <taxon>IRL clade</taxon>
        <taxon>Trifolieae</taxon>
        <taxon>Trifolium</taxon>
    </lineage>
</organism>
<reference evidence="1 2" key="1">
    <citation type="journal article" date="2018" name="Front. Plant Sci.">
        <title>Red Clover (Trifolium pratense) and Zigzag Clover (T. medium) - A Picture of Genomic Similarities and Differences.</title>
        <authorList>
            <person name="Dluhosova J."/>
            <person name="Istvanek J."/>
            <person name="Nedelnik J."/>
            <person name="Repkova J."/>
        </authorList>
    </citation>
    <scope>NUCLEOTIDE SEQUENCE [LARGE SCALE GENOMIC DNA]</scope>
    <source>
        <strain evidence="2">cv. 10/8</strain>
        <tissue evidence="1">Leaf</tissue>
    </source>
</reference>
<feature type="non-terminal residue" evidence="1">
    <location>
        <position position="1"/>
    </location>
</feature>
<evidence type="ECO:0000313" key="1">
    <source>
        <dbReference type="EMBL" id="MCI97339.1"/>
    </source>
</evidence>
<dbReference type="EMBL" id="LXQA011440512">
    <property type="protein sequence ID" value="MCI97339.1"/>
    <property type="molecule type" value="Genomic_DNA"/>
</dbReference>
<proteinExistence type="predicted"/>
<evidence type="ECO:0000313" key="2">
    <source>
        <dbReference type="Proteomes" id="UP000265520"/>
    </source>
</evidence>
<dbReference type="AlphaFoldDB" id="A0A392WC20"/>
<sequence length="30" mass="3558">YFGQFLFQCPVLLQWKHLPFFAMPPVGFKA</sequence>
<comment type="caution">
    <text evidence="1">The sequence shown here is derived from an EMBL/GenBank/DDBJ whole genome shotgun (WGS) entry which is preliminary data.</text>
</comment>
<keyword evidence="2" id="KW-1185">Reference proteome</keyword>
<name>A0A392WC20_9FABA</name>
<dbReference type="Proteomes" id="UP000265520">
    <property type="component" value="Unassembled WGS sequence"/>
</dbReference>
<protein>
    <submittedName>
        <fullName evidence="1">Uncharacterized protein</fullName>
    </submittedName>
</protein>
<accession>A0A392WC20</accession>